<dbReference type="Gene3D" id="2.170.130.30">
    <property type="match status" value="1"/>
</dbReference>
<accession>A0ABP8N4Q7</accession>
<evidence type="ECO:0000313" key="3">
    <source>
        <dbReference type="Proteomes" id="UP001500840"/>
    </source>
</evidence>
<evidence type="ECO:0000313" key="2">
    <source>
        <dbReference type="EMBL" id="GAA4461292.1"/>
    </source>
</evidence>
<feature type="domain" description="Transcobalamin-like C-terminal" evidence="1">
    <location>
        <begin position="110"/>
        <end position="179"/>
    </location>
</feature>
<evidence type="ECO:0000259" key="1">
    <source>
        <dbReference type="Pfam" id="PF14478"/>
    </source>
</evidence>
<proteinExistence type="predicted"/>
<dbReference type="EMBL" id="BAABGA010000054">
    <property type="protein sequence ID" value="GAA4461292.1"/>
    <property type="molecule type" value="Genomic_DNA"/>
</dbReference>
<name>A0ABP8N4Q7_9BACT</name>
<dbReference type="InterPro" id="IPR027954">
    <property type="entry name" value="Transcobalamin-like_C"/>
</dbReference>
<gene>
    <name evidence="2" type="ORF">GCM10023156_43630</name>
</gene>
<dbReference type="Proteomes" id="UP001500840">
    <property type="component" value="Unassembled WGS sequence"/>
</dbReference>
<sequence>MAGLCNPFCLIARAAIIACMRNINKFQSKFTPRCSVSRPPIDIITIGLLAVTLLIAGCGTSTPDTPDAAPGDTSAVTASDTGDGETIKVTVVIQGKDSKQEFTRTDIHAGSTVEDVMRSIDEVPVTITGSGVTAFISEIDGVSTTSTEGWKYKIDGEHAEKGIGSTKLDAPATISWVFGSYEGE</sequence>
<reference evidence="3" key="1">
    <citation type="journal article" date="2019" name="Int. J. Syst. Evol. Microbiol.">
        <title>The Global Catalogue of Microorganisms (GCM) 10K type strain sequencing project: providing services to taxonomists for standard genome sequencing and annotation.</title>
        <authorList>
            <consortium name="The Broad Institute Genomics Platform"/>
            <consortium name="The Broad Institute Genome Sequencing Center for Infectious Disease"/>
            <person name="Wu L."/>
            <person name="Ma J."/>
        </authorList>
    </citation>
    <scope>NUCLEOTIDE SEQUENCE [LARGE SCALE GENOMIC DNA]</scope>
    <source>
        <strain evidence="3">JCM 17759</strain>
    </source>
</reference>
<dbReference type="Pfam" id="PF14478">
    <property type="entry name" value="DUF4430"/>
    <property type="match status" value="1"/>
</dbReference>
<organism evidence="2 3">
    <name type="scientific">Novipirellula rosea</name>
    <dbReference type="NCBI Taxonomy" id="1031540"/>
    <lineage>
        <taxon>Bacteria</taxon>
        <taxon>Pseudomonadati</taxon>
        <taxon>Planctomycetota</taxon>
        <taxon>Planctomycetia</taxon>
        <taxon>Pirellulales</taxon>
        <taxon>Pirellulaceae</taxon>
        <taxon>Novipirellula</taxon>
    </lineage>
</organism>
<keyword evidence="3" id="KW-1185">Reference proteome</keyword>
<comment type="caution">
    <text evidence="2">The sequence shown here is derived from an EMBL/GenBank/DDBJ whole genome shotgun (WGS) entry which is preliminary data.</text>
</comment>
<protein>
    <recommendedName>
        <fullName evidence="1">Transcobalamin-like C-terminal domain-containing protein</fullName>
    </recommendedName>
</protein>